<name>A0A2N5RZB6_9BASI</name>
<comment type="caution">
    <text evidence="3">The sequence shown here is derived from an EMBL/GenBank/DDBJ whole genome shotgun (WGS) entry which is preliminary data.</text>
</comment>
<evidence type="ECO:0000256" key="2">
    <source>
        <dbReference type="SAM" id="SignalP"/>
    </source>
</evidence>
<organism evidence="3 5">
    <name type="scientific">Puccinia coronata f. sp. avenae</name>
    <dbReference type="NCBI Taxonomy" id="200324"/>
    <lineage>
        <taxon>Eukaryota</taxon>
        <taxon>Fungi</taxon>
        <taxon>Dikarya</taxon>
        <taxon>Basidiomycota</taxon>
        <taxon>Pucciniomycotina</taxon>
        <taxon>Pucciniomycetes</taxon>
        <taxon>Pucciniales</taxon>
        <taxon>Pucciniaceae</taxon>
        <taxon>Puccinia</taxon>
    </lineage>
</organism>
<feature type="compositionally biased region" description="Basic and acidic residues" evidence="1">
    <location>
        <begin position="374"/>
        <end position="388"/>
    </location>
</feature>
<feature type="chain" id="PRO_5014563101" evidence="2">
    <location>
        <begin position="25"/>
        <end position="407"/>
    </location>
</feature>
<reference evidence="3 5" key="1">
    <citation type="submission" date="2017-11" db="EMBL/GenBank/DDBJ databases">
        <title>De novo assembly and phasing of dikaryotic genomes from two isolates of Puccinia coronata f. sp. avenae, the causal agent of oat crown rust.</title>
        <authorList>
            <person name="Miller M.E."/>
            <person name="Zhang Y."/>
            <person name="Omidvar V."/>
            <person name="Sperschneider J."/>
            <person name="Schwessinger B."/>
            <person name="Raley C."/>
            <person name="Palmer J.M."/>
            <person name="Garnica D."/>
            <person name="Upadhyaya N."/>
            <person name="Rathjen J."/>
            <person name="Taylor J.M."/>
            <person name="Park R.F."/>
            <person name="Dodds P.N."/>
            <person name="Hirsch C.D."/>
            <person name="Kianian S.F."/>
            <person name="Figueroa M."/>
        </authorList>
    </citation>
    <scope>NUCLEOTIDE SEQUENCE [LARGE SCALE GENOMIC DNA]</scope>
    <source>
        <strain evidence="3">12SD80</strain>
    </source>
</reference>
<evidence type="ECO:0000313" key="3">
    <source>
        <dbReference type="EMBL" id="PLW06346.1"/>
    </source>
</evidence>
<evidence type="ECO:0000313" key="5">
    <source>
        <dbReference type="Proteomes" id="UP000235392"/>
    </source>
</evidence>
<dbReference type="EMBL" id="PGCI01001229">
    <property type="protein sequence ID" value="PLW06346.1"/>
    <property type="molecule type" value="Genomic_DNA"/>
</dbReference>
<evidence type="ECO:0000256" key="1">
    <source>
        <dbReference type="SAM" id="MobiDB-lite"/>
    </source>
</evidence>
<evidence type="ECO:0000313" key="4">
    <source>
        <dbReference type="EMBL" id="PLW49682.1"/>
    </source>
</evidence>
<feature type="region of interest" description="Disordered" evidence="1">
    <location>
        <begin position="374"/>
        <end position="407"/>
    </location>
</feature>
<protein>
    <submittedName>
        <fullName evidence="3">Uncharacterized protein</fullName>
    </submittedName>
</protein>
<feature type="compositionally biased region" description="Polar residues" evidence="1">
    <location>
        <begin position="155"/>
        <end position="164"/>
    </location>
</feature>
<dbReference type="EMBL" id="PGCI01000015">
    <property type="protein sequence ID" value="PLW49682.1"/>
    <property type="molecule type" value="Genomic_DNA"/>
</dbReference>
<accession>A0A2N5RZB6</accession>
<proteinExistence type="predicted"/>
<dbReference type="Proteomes" id="UP000235392">
    <property type="component" value="Unassembled WGS sequence"/>
</dbReference>
<dbReference type="AlphaFoldDB" id="A0A2N5RZB6"/>
<sequence>MPILTKWNMLTLLSLVTLLSVALPNPLAARHVPTLYQSNSGILGLNGKLSAAPLLFFTLLKTTPIKCAPSPSLGSFGEVAGQIGRIAGETGGITKGGSTASSAAREANALSKGLSKTSTVSHAGSDLFHPGNGKPLTRSKSLPATKPGNSLPPLKTTTHTQEPNSFVPGVLPKHEEPKPFTPKKAGEAPKPSDSLKEPPHTTPTHDAPLPFKDTPKPLSAYPFHVQRMERLRQRIADKMLVHISKYGNEEIQEWGKKSQFVQAATKRAEQETFVGHYLSKVVVPKWREEFPKPAPGQLSKTEKMSKAWKNMFGKQKGVRHAIERVISLPFWPLAFLGKQITKLREAAVPHFLKWLRAHASDPIRKDIPHFKFEDEVKPSSKVHPDPAHPHTTGNPSHPGGESDLPPV</sequence>
<gene>
    <name evidence="4" type="ORF">PCASD_02272</name>
    <name evidence="3" type="ORF">PCASD_22506</name>
</gene>
<keyword evidence="2" id="KW-0732">Signal</keyword>
<feature type="region of interest" description="Disordered" evidence="1">
    <location>
        <begin position="112"/>
        <end position="216"/>
    </location>
</feature>
<feature type="signal peptide" evidence="2">
    <location>
        <begin position="1"/>
        <end position="24"/>
    </location>
</feature>